<accession>A0A2R5FGB7</accession>
<gene>
    <name evidence="2" type="ORF">NIES4072_12870</name>
</gene>
<sequence length="69" mass="8155">MMKYCEIFHNWQLSPEQIKLLLKQYRDGNRLLVDCLNNATSNVSPEVRSHIEDTLLLPIAEIEKRPFKN</sequence>
<dbReference type="AlphaFoldDB" id="A0A2R5FGB7"/>
<dbReference type="InterPro" id="IPR054501">
    <property type="entry name" value="NCH2"/>
</dbReference>
<evidence type="ECO:0000313" key="3">
    <source>
        <dbReference type="Proteomes" id="UP000245124"/>
    </source>
</evidence>
<organism evidence="2 3">
    <name type="scientific">Nostoc commune NIES-4072</name>
    <dbReference type="NCBI Taxonomy" id="2005467"/>
    <lineage>
        <taxon>Bacteria</taxon>
        <taxon>Bacillati</taxon>
        <taxon>Cyanobacteriota</taxon>
        <taxon>Cyanophyceae</taxon>
        <taxon>Nostocales</taxon>
        <taxon>Nostocaceae</taxon>
        <taxon>Nostoc</taxon>
    </lineage>
</organism>
<dbReference type="OrthoDB" id="448481at2"/>
<dbReference type="Proteomes" id="UP000245124">
    <property type="component" value="Unassembled WGS sequence"/>
</dbReference>
<dbReference type="EMBL" id="BDUD01000001">
    <property type="protein sequence ID" value="GBG17626.1"/>
    <property type="molecule type" value="Genomic_DNA"/>
</dbReference>
<dbReference type="Pfam" id="PF22727">
    <property type="entry name" value="NCH2"/>
    <property type="match status" value="1"/>
</dbReference>
<proteinExistence type="predicted"/>
<protein>
    <recommendedName>
        <fullName evidence="1">NACHT conflict system C-terminal helical domain-containing protein</fullName>
    </recommendedName>
</protein>
<name>A0A2R5FGB7_NOSCO</name>
<reference evidence="2 3" key="1">
    <citation type="submission" date="2017-06" db="EMBL/GenBank/DDBJ databases">
        <title>Genome sequencing of cyanobaciteial culture collection at National Institute for Environmental Studies (NIES).</title>
        <authorList>
            <person name="Hirose Y."/>
            <person name="Shimura Y."/>
            <person name="Fujisawa T."/>
            <person name="Nakamura Y."/>
            <person name="Kawachi M."/>
        </authorList>
    </citation>
    <scope>NUCLEOTIDE SEQUENCE [LARGE SCALE GENOMIC DNA]</scope>
    <source>
        <strain evidence="2 3">NIES-4072</strain>
    </source>
</reference>
<keyword evidence="3" id="KW-1185">Reference proteome</keyword>
<dbReference type="RefSeq" id="WP_146195784.1">
    <property type="nucleotide sequence ID" value="NZ_BDUD01000001.1"/>
</dbReference>
<evidence type="ECO:0000259" key="1">
    <source>
        <dbReference type="Pfam" id="PF22727"/>
    </source>
</evidence>
<comment type="caution">
    <text evidence="2">The sequence shown here is derived from an EMBL/GenBank/DDBJ whole genome shotgun (WGS) entry which is preliminary data.</text>
</comment>
<feature type="domain" description="NACHT conflict system C-terminal helical" evidence="1">
    <location>
        <begin position="1"/>
        <end position="58"/>
    </location>
</feature>
<evidence type="ECO:0000313" key="2">
    <source>
        <dbReference type="EMBL" id="GBG17626.1"/>
    </source>
</evidence>